<evidence type="ECO:0000259" key="2">
    <source>
        <dbReference type="SMART" id="SM00382"/>
    </source>
</evidence>
<organism evidence="3 4">
    <name type="scientific">Butyrivibrio hungatei</name>
    <dbReference type="NCBI Taxonomy" id="185008"/>
    <lineage>
        <taxon>Bacteria</taxon>
        <taxon>Bacillati</taxon>
        <taxon>Bacillota</taxon>
        <taxon>Clostridia</taxon>
        <taxon>Lachnospirales</taxon>
        <taxon>Lachnospiraceae</taxon>
        <taxon>Butyrivibrio</taxon>
    </lineage>
</organism>
<dbReference type="GO" id="GO:0005524">
    <property type="term" value="F:ATP binding"/>
    <property type="evidence" value="ECO:0007669"/>
    <property type="project" value="InterPro"/>
</dbReference>
<dbReference type="Gene3D" id="3.40.50.300">
    <property type="entry name" value="P-loop containing nucleotide triphosphate hydrolases"/>
    <property type="match status" value="1"/>
</dbReference>
<dbReference type="GO" id="GO:0016887">
    <property type="term" value="F:ATP hydrolysis activity"/>
    <property type="evidence" value="ECO:0007669"/>
    <property type="project" value="InterPro"/>
</dbReference>
<gene>
    <name evidence="3" type="ORF">SAMN02910451_01673</name>
</gene>
<dbReference type="InterPro" id="IPR003959">
    <property type="entry name" value="ATPase_AAA_core"/>
</dbReference>
<dbReference type="AlphaFoldDB" id="A0A1G5DV04"/>
<dbReference type="InterPro" id="IPR003593">
    <property type="entry name" value="AAA+_ATPase"/>
</dbReference>
<dbReference type="SUPFAM" id="SSF52540">
    <property type="entry name" value="P-loop containing nucleoside triphosphate hydrolases"/>
    <property type="match status" value="1"/>
</dbReference>
<reference evidence="4" key="1">
    <citation type="submission" date="2016-10" db="EMBL/GenBank/DDBJ databases">
        <authorList>
            <person name="Varghese N."/>
            <person name="Submissions S."/>
        </authorList>
    </citation>
    <scope>NUCLEOTIDE SEQUENCE [LARGE SCALE GENOMIC DNA]</scope>
    <source>
        <strain evidence="4">XBD2006</strain>
    </source>
</reference>
<keyword evidence="1" id="KW-0175">Coiled coil</keyword>
<dbReference type="CDD" id="cd00009">
    <property type="entry name" value="AAA"/>
    <property type="match status" value="1"/>
</dbReference>
<sequence length="524" mass="60327">MKDNYDTKDEELTMNINEAKDEVKNAVRAYLTKDESGQYEIPVNRQRPVLLMGPPGIGKTAIMEQIAWELGIGLVSYTITHHTRQSAIGLPMISEKEYGGRKYSVTEYTMSEIIAAVYDQIEKSGVKEGILFLDEINCVSETLAPTMLQFLQYKTFGTHKLPDGYIIVTAGNPAKYNKSVRDFDIVTLDRVRQINIEEDFEAWKEYAYKAGVHGAILAYLEIKKDNFYNIRTELEKRSFVTARGWEDLSRVIKVHEKLGIEVDENLVGQYIQNADIASDFATYHELYHRYRELYKIPKILEGEAFEDRDALRNGSFDEKLSIIGLLVDKLMEEFRDYAKDQAVQKDLFGIMKEFLGYCEKNASKADAASEYLLSKADEELEKLEKDVEAGMVSRDDEKYRRIAAAELKNCAEIIAKDCDKDPVAVVKEWFNSRELARKNASEEAGRHLTNSLEFINRVFGDEESLSGSQEMVIFLTELSNAYYSLKFVRETGNEAYYKYNKILLLNDRRQELNEEIRKVVYELQ</sequence>
<dbReference type="InterPro" id="IPR027417">
    <property type="entry name" value="P-loop_NTPase"/>
</dbReference>
<evidence type="ECO:0000313" key="4">
    <source>
        <dbReference type="Proteomes" id="UP000183047"/>
    </source>
</evidence>
<name>A0A1G5DV04_9FIRM</name>
<evidence type="ECO:0000256" key="1">
    <source>
        <dbReference type="SAM" id="Coils"/>
    </source>
</evidence>
<dbReference type="SMART" id="SM00382">
    <property type="entry name" value="AAA"/>
    <property type="match status" value="1"/>
</dbReference>
<dbReference type="EMBL" id="FMUR01000009">
    <property type="protein sequence ID" value="SCY18593.1"/>
    <property type="molecule type" value="Genomic_DNA"/>
</dbReference>
<keyword evidence="4" id="KW-1185">Reference proteome</keyword>
<proteinExistence type="predicted"/>
<protein>
    <submittedName>
        <fullName evidence="3">ATPase family associated with various cellular activities (AAA)</fullName>
    </submittedName>
</protein>
<feature type="coiled-coil region" evidence="1">
    <location>
        <begin position="2"/>
        <end position="29"/>
    </location>
</feature>
<evidence type="ECO:0000313" key="3">
    <source>
        <dbReference type="EMBL" id="SCY18593.1"/>
    </source>
</evidence>
<dbReference type="Proteomes" id="UP000183047">
    <property type="component" value="Unassembled WGS sequence"/>
</dbReference>
<feature type="domain" description="AAA+ ATPase" evidence="2">
    <location>
        <begin position="45"/>
        <end position="201"/>
    </location>
</feature>
<dbReference type="Pfam" id="PF00004">
    <property type="entry name" value="AAA"/>
    <property type="match status" value="1"/>
</dbReference>
<accession>A0A1G5DV04</accession>